<evidence type="ECO:0000256" key="1">
    <source>
        <dbReference type="SAM" id="Phobius"/>
    </source>
</evidence>
<keyword evidence="1" id="KW-1133">Transmembrane helix</keyword>
<reference evidence="2 3" key="1">
    <citation type="submission" date="2016-03" db="EMBL/GenBank/DDBJ databases">
        <authorList>
            <person name="Ploux O."/>
        </authorList>
    </citation>
    <scope>NUCLEOTIDE SEQUENCE [LARGE SCALE GENOMIC DNA]</scope>
    <source>
        <strain evidence="2 3">R0</strain>
    </source>
</reference>
<evidence type="ECO:0000313" key="2">
    <source>
        <dbReference type="EMBL" id="KYG64094.1"/>
    </source>
</evidence>
<proteinExistence type="predicted"/>
<name>A0A150WK78_BDEBC</name>
<gene>
    <name evidence="2" type="ORF">AZI86_14935</name>
</gene>
<organism evidence="2 3">
    <name type="scientific">Bdellovibrio bacteriovorus</name>
    <dbReference type="NCBI Taxonomy" id="959"/>
    <lineage>
        <taxon>Bacteria</taxon>
        <taxon>Pseudomonadati</taxon>
        <taxon>Bdellovibrionota</taxon>
        <taxon>Bdellovibrionia</taxon>
        <taxon>Bdellovibrionales</taxon>
        <taxon>Pseudobdellovibrionaceae</taxon>
        <taxon>Bdellovibrio</taxon>
    </lineage>
</organism>
<sequence>MDKVQISLVDSPKISSLNPAIAAEACCDVNHAEHAQFEAQTEQWDRWGLWLSSMCAIHCLATPLLVLALPVLGGFFHQEWVHLAMALFVVPVGLIAFWSGYKHHRQVPVFSLGVVGLILVGLASVLPHEMVEIQELDVVTILGSICLIAAHILNRRACLCHKHS</sequence>
<dbReference type="RefSeq" id="WP_061836060.1">
    <property type="nucleotide sequence ID" value="NZ_LUKE01000003.1"/>
</dbReference>
<protein>
    <recommendedName>
        <fullName evidence="4">MerC domain-containing protein</fullName>
    </recommendedName>
</protein>
<dbReference type="OrthoDB" id="5293874at2"/>
<feature type="transmembrane region" description="Helical" evidence="1">
    <location>
        <begin position="80"/>
        <end position="100"/>
    </location>
</feature>
<evidence type="ECO:0000313" key="3">
    <source>
        <dbReference type="Proteomes" id="UP000075320"/>
    </source>
</evidence>
<feature type="transmembrane region" description="Helical" evidence="1">
    <location>
        <begin position="138"/>
        <end position="154"/>
    </location>
</feature>
<feature type="transmembrane region" description="Helical" evidence="1">
    <location>
        <begin position="47"/>
        <end position="68"/>
    </location>
</feature>
<dbReference type="Proteomes" id="UP000075320">
    <property type="component" value="Unassembled WGS sequence"/>
</dbReference>
<accession>A0A150WK78</accession>
<evidence type="ECO:0008006" key="4">
    <source>
        <dbReference type="Google" id="ProtNLM"/>
    </source>
</evidence>
<comment type="caution">
    <text evidence="2">The sequence shown here is derived from an EMBL/GenBank/DDBJ whole genome shotgun (WGS) entry which is preliminary data.</text>
</comment>
<dbReference type="GO" id="GO:0016020">
    <property type="term" value="C:membrane"/>
    <property type="evidence" value="ECO:0007669"/>
    <property type="project" value="InterPro"/>
</dbReference>
<dbReference type="EMBL" id="LUKE01000003">
    <property type="protein sequence ID" value="KYG64094.1"/>
    <property type="molecule type" value="Genomic_DNA"/>
</dbReference>
<keyword evidence="3" id="KW-1185">Reference proteome</keyword>
<dbReference type="GO" id="GO:0015097">
    <property type="term" value="F:mercury ion transmembrane transporter activity"/>
    <property type="evidence" value="ECO:0007669"/>
    <property type="project" value="InterPro"/>
</dbReference>
<keyword evidence="1" id="KW-0812">Transmembrane</keyword>
<keyword evidence="1" id="KW-0472">Membrane</keyword>
<dbReference type="AlphaFoldDB" id="A0A150WK78"/>
<dbReference type="InterPro" id="IPR004891">
    <property type="entry name" value="Mercury-R_MerC"/>
</dbReference>
<dbReference type="Pfam" id="PF03203">
    <property type="entry name" value="MerC"/>
    <property type="match status" value="1"/>
</dbReference>
<feature type="transmembrane region" description="Helical" evidence="1">
    <location>
        <begin position="107"/>
        <end position="126"/>
    </location>
</feature>